<evidence type="ECO:0000256" key="1">
    <source>
        <dbReference type="ARBA" id="ARBA00004123"/>
    </source>
</evidence>
<dbReference type="InterPro" id="IPR009057">
    <property type="entry name" value="Homeodomain-like_sf"/>
</dbReference>
<feature type="compositionally biased region" description="Basic and acidic residues" evidence="7">
    <location>
        <begin position="216"/>
        <end position="236"/>
    </location>
</feature>
<dbReference type="PANTHER" id="PTHR24324">
    <property type="entry name" value="HOMEOBOX PROTEIN HHEX"/>
    <property type="match status" value="1"/>
</dbReference>
<dbReference type="EMBL" id="KN822981">
    <property type="protein sequence ID" value="KIO29578.1"/>
    <property type="molecule type" value="Genomic_DNA"/>
</dbReference>
<keyword evidence="2 5" id="KW-0238">DNA-binding</keyword>
<dbReference type="InterPro" id="IPR051000">
    <property type="entry name" value="Homeobox_DNA-bind_prot"/>
</dbReference>
<dbReference type="GO" id="GO:0030154">
    <property type="term" value="P:cell differentiation"/>
    <property type="evidence" value="ECO:0007669"/>
    <property type="project" value="TreeGrafter"/>
</dbReference>
<keyword evidence="10" id="KW-1185">Reference proteome</keyword>
<evidence type="ECO:0000256" key="3">
    <source>
        <dbReference type="ARBA" id="ARBA00023155"/>
    </source>
</evidence>
<reference evidence="10" key="2">
    <citation type="submission" date="2015-01" db="EMBL/GenBank/DDBJ databases">
        <title>Evolutionary Origins and Diversification of the Mycorrhizal Mutualists.</title>
        <authorList>
            <consortium name="DOE Joint Genome Institute"/>
            <consortium name="Mycorrhizal Genomics Consortium"/>
            <person name="Kohler A."/>
            <person name="Kuo A."/>
            <person name="Nagy L.G."/>
            <person name="Floudas D."/>
            <person name="Copeland A."/>
            <person name="Barry K.W."/>
            <person name="Cichocki N."/>
            <person name="Veneault-Fourrey C."/>
            <person name="LaButti K."/>
            <person name="Lindquist E.A."/>
            <person name="Lipzen A."/>
            <person name="Lundell T."/>
            <person name="Morin E."/>
            <person name="Murat C."/>
            <person name="Riley R."/>
            <person name="Ohm R."/>
            <person name="Sun H."/>
            <person name="Tunlid A."/>
            <person name="Henrissat B."/>
            <person name="Grigoriev I.V."/>
            <person name="Hibbett D.S."/>
            <person name="Martin F."/>
        </authorList>
    </citation>
    <scope>NUCLEOTIDE SEQUENCE [LARGE SCALE GENOMIC DNA]</scope>
    <source>
        <strain evidence="10">MUT 4182</strain>
    </source>
</reference>
<dbReference type="STRING" id="1051891.A0A0C3L6U2"/>
<proteinExistence type="predicted"/>
<dbReference type="Gene3D" id="1.10.10.60">
    <property type="entry name" value="Homeodomain-like"/>
    <property type="match status" value="1"/>
</dbReference>
<dbReference type="InterPro" id="IPR001356">
    <property type="entry name" value="HD"/>
</dbReference>
<feature type="region of interest" description="Disordered" evidence="7">
    <location>
        <begin position="309"/>
        <end position="371"/>
    </location>
</feature>
<feature type="DNA-binding region" description="Homeobox" evidence="5">
    <location>
        <begin position="254"/>
        <end position="313"/>
    </location>
</feature>
<feature type="compositionally biased region" description="Low complexity" evidence="7">
    <location>
        <begin position="54"/>
        <end position="99"/>
    </location>
</feature>
<name>A0A0C3L6U2_9AGAM</name>
<evidence type="ECO:0000313" key="10">
    <source>
        <dbReference type="Proteomes" id="UP000054248"/>
    </source>
</evidence>
<keyword evidence="3 5" id="KW-0371">Homeobox</keyword>
<keyword evidence="4 5" id="KW-0539">Nucleus</keyword>
<protein>
    <recommendedName>
        <fullName evidence="8">Homeobox domain-containing protein</fullName>
    </recommendedName>
</protein>
<dbReference type="Proteomes" id="UP000054248">
    <property type="component" value="Unassembled WGS sequence"/>
</dbReference>
<feature type="compositionally biased region" description="Polar residues" evidence="7">
    <location>
        <begin position="156"/>
        <end position="165"/>
    </location>
</feature>
<dbReference type="SMART" id="SM00389">
    <property type="entry name" value="HOX"/>
    <property type="match status" value="1"/>
</dbReference>
<evidence type="ECO:0000256" key="6">
    <source>
        <dbReference type="RuleBase" id="RU000682"/>
    </source>
</evidence>
<dbReference type="CDD" id="cd00086">
    <property type="entry name" value="homeodomain"/>
    <property type="match status" value="1"/>
</dbReference>
<accession>A0A0C3L6U2</accession>
<dbReference type="HOGENOM" id="CLU_746378_0_0_1"/>
<evidence type="ECO:0000256" key="5">
    <source>
        <dbReference type="PROSITE-ProRule" id="PRU00108"/>
    </source>
</evidence>
<dbReference type="OrthoDB" id="6159439at2759"/>
<evidence type="ECO:0000313" key="9">
    <source>
        <dbReference type="EMBL" id="KIO29578.1"/>
    </source>
</evidence>
<organism evidence="9 10">
    <name type="scientific">Tulasnella calospora MUT 4182</name>
    <dbReference type="NCBI Taxonomy" id="1051891"/>
    <lineage>
        <taxon>Eukaryota</taxon>
        <taxon>Fungi</taxon>
        <taxon>Dikarya</taxon>
        <taxon>Basidiomycota</taxon>
        <taxon>Agaricomycotina</taxon>
        <taxon>Agaricomycetes</taxon>
        <taxon>Cantharellales</taxon>
        <taxon>Tulasnellaceae</taxon>
        <taxon>Tulasnella</taxon>
    </lineage>
</organism>
<evidence type="ECO:0000256" key="7">
    <source>
        <dbReference type="SAM" id="MobiDB-lite"/>
    </source>
</evidence>
<feature type="compositionally biased region" description="Polar residues" evidence="7">
    <location>
        <begin position="12"/>
        <end position="25"/>
    </location>
</feature>
<dbReference type="PROSITE" id="PS50071">
    <property type="entry name" value="HOMEOBOX_2"/>
    <property type="match status" value="1"/>
</dbReference>
<gene>
    <name evidence="9" type="ORF">M407DRAFT_21315</name>
</gene>
<dbReference type="GO" id="GO:0006357">
    <property type="term" value="P:regulation of transcription by RNA polymerase II"/>
    <property type="evidence" value="ECO:0007669"/>
    <property type="project" value="TreeGrafter"/>
</dbReference>
<feature type="domain" description="Homeobox" evidence="8">
    <location>
        <begin position="252"/>
        <end position="312"/>
    </location>
</feature>
<dbReference type="AlphaFoldDB" id="A0A0C3L6U2"/>
<dbReference type="SUPFAM" id="SSF46689">
    <property type="entry name" value="Homeodomain-like"/>
    <property type="match status" value="1"/>
</dbReference>
<evidence type="ECO:0000259" key="8">
    <source>
        <dbReference type="PROSITE" id="PS50071"/>
    </source>
</evidence>
<comment type="subcellular location">
    <subcellularLocation>
        <location evidence="1 5 6">Nucleus</location>
    </subcellularLocation>
</comment>
<reference evidence="9 10" key="1">
    <citation type="submission" date="2014-04" db="EMBL/GenBank/DDBJ databases">
        <authorList>
            <consortium name="DOE Joint Genome Institute"/>
            <person name="Kuo A."/>
            <person name="Girlanda M."/>
            <person name="Perotto S."/>
            <person name="Kohler A."/>
            <person name="Nagy L.G."/>
            <person name="Floudas D."/>
            <person name="Copeland A."/>
            <person name="Barry K.W."/>
            <person name="Cichocki N."/>
            <person name="Veneault-Fourrey C."/>
            <person name="LaButti K."/>
            <person name="Lindquist E.A."/>
            <person name="Lipzen A."/>
            <person name="Lundell T."/>
            <person name="Morin E."/>
            <person name="Murat C."/>
            <person name="Sun H."/>
            <person name="Tunlid A."/>
            <person name="Henrissat B."/>
            <person name="Grigoriev I.V."/>
            <person name="Hibbett D.S."/>
            <person name="Martin F."/>
            <person name="Nordberg H.P."/>
            <person name="Cantor M.N."/>
            <person name="Hua S.X."/>
        </authorList>
    </citation>
    <scope>NUCLEOTIDE SEQUENCE [LARGE SCALE GENOMIC DNA]</scope>
    <source>
        <strain evidence="9 10">MUT 4182</strain>
    </source>
</reference>
<dbReference type="Pfam" id="PF00046">
    <property type="entry name" value="Homeodomain"/>
    <property type="match status" value="1"/>
</dbReference>
<sequence>MAQDPSYAVSPRSLSPQQMYQNSRHGASGLQEWDGSHGRSIQGHQSMVMAEEVPTQYRPQQPYQPYDYQAPYQTEQYAQYAAAPVTSTPSSSSSGSPQAAEDRAYPPTSLQYPQPHHYAPSNAEYISRENLITSQEVSSSSYSGQAVGHVGEWRGSGSQSQSVYSNQVTIDPPMSFPLRQVGAPASVASFDSSYTSARRSPPDSQIAFRSPSPPRIAHEPVEARHRSDSLDSRRPSVDAMTAAEQDHQSGLPSQKPKRRRADAHQLRVLNEVYARTAFPSTEERIDLGRRLGMSPRQVQIWFQNRRQNAKAGRGPPLGTPAEYQHIPIHPGPPTVYREITKAEQSEGVDPRYGQPTATYPGSRMVTKREYE</sequence>
<evidence type="ECO:0000256" key="2">
    <source>
        <dbReference type="ARBA" id="ARBA00023125"/>
    </source>
</evidence>
<evidence type="ECO:0000256" key="4">
    <source>
        <dbReference type="ARBA" id="ARBA00023242"/>
    </source>
</evidence>
<dbReference type="GO" id="GO:0005634">
    <property type="term" value="C:nucleus"/>
    <property type="evidence" value="ECO:0007669"/>
    <property type="project" value="UniProtKB-SubCell"/>
</dbReference>
<feature type="region of interest" description="Disordered" evidence="7">
    <location>
        <begin position="1"/>
        <end position="165"/>
    </location>
</feature>
<feature type="region of interest" description="Disordered" evidence="7">
    <location>
        <begin position="193"/>
        <end position="261"/>
    </location>
</feature>
<dbReference type="GO" id="GO:0000978">
    <property type="term" value="F:RNA polymerase II cis-regulatory region sequence-specific DNA binding"/>
    <property type="evidence" value="ECO:0007669"/>
    <property type="project" value="TreeGrafter"/>
</dbReference>
<dbReference type="PANTHER" id="PTHR24324:SF5">
    <property type="entry name" value="HEMATOPOIETICALLY-EXPRESSED HOMEOBOX PROTEIN HHEX"/>
    <property type="match status" value="1"/>
</dbReference>